<dbReference type="RefSeq" id="WP_024461118.1">
    <property type="nucleotide sequence ID" value="NZ_JBHYFO010000008.1"/>
</dbReference>
<reference evidence="7 8" key="1">
    <citation type="submission" date="2018-11" db="EMBL/GenBank/DDBJ databases">
        <title>Genomic Encyclopedia of Type Strains, Phase IV (KMG-IV): sequencing the most valuable type-strain genomes for metagenomic binning, comparative biology and taxonomic classification.</title>
        <authorList>
            <person name="Goeker M."/>
        </authorList>
    </citation>
    <scope>NUCLEOTIDE SEQUENCE [LARGE SCALE GENOMIC DNA]</scope>
    <source>
        <strain evidence="7 8">DSM 16974</strain>
    </source>
</reference>
<comment type="subunit">
    <text evidence="6">Heterooligomer composed of large and small subunits.</text>
</comment>
<dbReference type="InterPro" id="IPR003761">
    <property type="entry name" value="Exonuc_VII_S"/>
</dbReference>
<dbReference type="NCBIfam" id="TIGR01280">
    <property type="entry name" value="xseB"/>
    <property type="match status" value="1"/>
</dbReference>
<dbReference type="InterPro" id="IPR037004">
    <property type="entry name" value="Exonuc_VII_ssu_sf"/>
</dbReference>
<dbReference type="EMBL" id="RJUK01000001">
    <property type="protein sequence ID" value="ROQ21126.1"/>
    <property type="molecule type" value="Genomic_DNA"/>
</dbReference>
<evidence type="ECO:0000256" key="5">
    <source>
        <dbReference type="ARBA" id="ARBA00022839"/>
    </source>
</evidence>
<dbReference type="GO" id="GO:0006308">
    <property type="term" value="P:DNA catabolic process"/>
    <property type="evidence" value="ECO:0007669"/>
    <property type="project" value="UniProtKB-UniRule"/>
</dbReference>
<evidence type="ECO:0000256" key="3">
    <source>
        <dbReference type="ARBA" id="ARBA00022722"/>
    </source>
</evidence>
<dbReference type="GO" id="GO:0005829">
    <property type="term" value="C:cytosol"/>
    <property type="evidence" value="ECO:0007669"/>
    <property type="project" value="TreeGrafter"/>
</dbReference>
<evidence type="ECO:0000256" key="2">
    <source>
        <dbReference type="ARBA" id="ARBA00022490"/>
    </source>
</evidence>
<keyword evidence="3 6" id="KW-0540">Nuclease</keyword>
<keyword evidence="4 6" id="KW-0378">Hydrolase</keyword>
<sequence>MPTKKKSVDFEQSLSDLEALVNQMEQGELSLEESLKAFERGIQLTRDCQERLSAAEQQVQVLMEQQGQISVQPMTPGGEDDGE</sequence>
<name>A0A3N1P8S5_9GAMM</name>
<evidence type="ECO:0000313" key="8">
    <source>
        <dbReference type="Proteomes" id="UP000273643"/>
    </source>
</evidence>
<comment type="similarity">
    <text evidence="1 6">Belongs to the XseB family.</text>
</comment>
<dbReference type="Gene3D" id="1.10.287.1040">
    <property type="entry name" value="Exonuclease VII, small subunit"/>
    <property type="match status" value="1"/>
</dbReference>
<comment type="catalytic activity">
    <reaction evidence="6">
        <text>Exonucleolytic cleavage in either 5'- to 3'- or 3'- to 5'-direction to yield nucleoside 5'-phosphates.</text>
        <dbReference type="EC" id="3.1.11.6"/>
    </reaction>
</comment>
<protein>
    <recommendedName>
        <fullName evidence="6">Exodeoxyribonuclease 7 small subunit</fullName>
        <ecNumber evidence="6">3.1.11.6</ecNumber>
    </recommendedName>
    <alternativeName>
        <fullName evidence="6">Exodeoxyribonuclease VII small subunit</fullName>
        <shortName evidence="6">Exonuclease VII small subunit</shortName>
    </alternativeName>
</protein>
<accession>A0A3N1P8S5</accession>
<dbReference type="AlphaFoldDB" id="A0A3N1P8S5"/>
<evidence type="ECO:0000313" key="7">
    <source>
        <dbReference type="EMBL" id="ROQ21126.1"/>
    </source>
</evidence>
<evidence type="ECO:0000256" key="1">
    <source>
        <dbReference type="ARBA" id="ARBA00009998"/>
    </source>
</evidence>
<dbReference type="PANTHER" id="PTHR34137">
    <property type="entry name" value="EXODEOXYRIBONUCLEASE 7 SMALL SUBUNIT"/>
    <property type="match status" value="1"/>
</dbReference>
<dbReference type="NCBIfam" id="NF002140">
    <property type="entry name" value="PRK00977.1-4"/>
    <property type="match status" value="1"/>
</dbReference>
<dbReference type="HAMAP" id="MF_00337">
    <property type="entry name" value="Exonuc_7_S"/>
    <property type="match status" value="1"/>
</dbReference>
<keyword evidence="2 6" id="KW-0963">Cytoplasm</keyword>
<comment type="function">
    <text evidence="6">Bidirectionally degrades single-stranded DNA into large acid-insoluble oligonucleotides, which are then degraded further into small acid-soluble oligonucleotides.</text>
</comment>
<keyword evidence="5 6" id="KW-0269">Exonuclease</keyword>
<comment type="subcellular location">
    <subcellularLocation>
        <location evidence="6">Cytoplasm</location>
    </subcellularLocation>
</comment>
<dbReference type="Proteomes" id="UP000273643">
    <property type="component" value="Unassembled WGS sequence"/>
</dbReference>
<dbReference type="GO" id="GO:0009318">
    <property type="term" value="C:exodeoxyribonuclease VII complex"/>
    <property type="evidence" value="ECO:0007669"/>
    <property type="project" value="UniProtKB-UniRule"/>
</dbReference>
<evidence type="ECO:0000256" key="4">
    <source>
        <dbReference type="ARBA" id="ARBA00022801"/>
    </source>
</evidence>
<dbReference type="EC" id="3.1.11.6" evidence="6"/>
<evidence type="ECO:0000256" key="6">
    <source>
        <dbReference type="HAMAP-Rule" id="MF_00337"/>
    </source>
</evidence>
<proteinExistence type="inferred from homology"/>
<dbReference type="PANTHER" id="PTHR34137:SF1">
    <property type="entry name" value="EXODEOXYRIBONUCLEASE 7 SMALL SUBUNIT"/>
    <property type="match status" value="1"/>
</dbReference>
<organism evidence="7 8">
    <name type="scientific">Marinimicrobium koreense</name>
    <dbReference type="NCBI Taxonomy" id="306545"/>
    <lineage>
        <taxon>Bacteria</taxon>
        <taxon>Pseudomonadati</taxon>
        <taxon>Pseudomonadota</taxon>
        <taxon>Gammaproteobacteria</taxon>
        <taxon>Cellvibrionales</taxon>
        <taxon>Cellvibrionaceae</taxon>
        <taxon>Marinimicrobium</taxon>
    </lineage>
</organism>
<dbReference type="Pfam" id="PF02609">
    <property type="entry name" value="Exonuc_VII_S"/>
    <property type="match status" value="1"/>
</dbReference>
<dbReference type="SUPFAM" id="SSF116842">
    <property type="entry name" value="XseB-like"/>
    <property type="match status" value="1"/>
</dbReference>
<keyword evidence="8" id="KW-1185">Reference proteome</keyword>
<dbReference type="GO" id="GO:0008855">
    <property type="term" value="F:exodeoxyribonuclease VII activity"/>
    <property type="evidence" value="ECO:0007669"/>
    <property type="project" value="UniProtKB-UniRule"/>
</dbReference>
<dbReference type="OrthoDB" id="9801128at2"/>
<comment type="caution">
    <text evidence="7">The sequence shown here is derived from an EMBL/GenBank/DDBJ whole genome shotgun (WGS) entry which is preliminary data.</text>
</comment>
<gene>
    <name evidence="6" type="primary">xseB</name>
    <name evidence="7" type="ORF">EDC38_1748</name>
</gene>